<gene>
    <name evidence="2" type="ORF">AMECASPLE_003676</name>
</gene>
<comment type="caution">
    <text evidence="2">The sequence shown here is derived from an EMBL/GenBank/DDBJ whole genome shotgun (WGS) entry which is preliminary data.</text>
</comment>
<proteinExistence type="predicted"/>
<keyword evidence="3" id="KW-1185">Reference proteome</keyword>
<organism evidence="2 3">
    <name type="scientific">Ameca splendens</name>
    <dbReference type="NCBI Taxonomy" id="208324"/>
    <lineage>
        <taxon>Eukaryota</taxon>
        <taxon>Metazoa</taxon>
        <taxon>Chordata</taxon>
        <taxon>Craniata</taxon>
        <taxon>Vertebrata</taxon>
        <taxon>Euteleostomi</taxon>
        <taxon>Actinopterygii</taxon>
        <taxon>Neopterygii</taxon>
        <taxon>Teleostei</taxon>
        <taxon>Neoteleostei</taxon>
        <taxon>Acanthomorphata</taxon>
        <taxon>Ovalentaria</taxon>
        <taxon>Atherinomorphae</taxon>
        <taxon>Cyprinodontiformes</taxon>
        <taxon>Goodeidae</taxon>
        <taxon>Ameca</taxon>
    </lineage>
</organism>
<evidence type="ECO:0000313" key="2">
    <source>
        <dbReference type="EMBL" id="MEQ2282720.1"/>
    </source>
</evidence>
<protein>
    <submittedName>
        <fullName evidence="2">Uncharacterized protein</fullName>
    </submittedName>
</protein>
<evidence type="ECO:0000313" key="3">
    <source>
        <dbReference type="Proteomes" id="UP001469553"/>
    </source>
</evidence>
<sequence length="101" mass="11086">MNLLTFLYQTDFQLSLPDMAVWRKSLPASFVSRYPPPMRSPERHAGNGNKSSFSAGFIVLGDVRAAASVEVCLFNCPTKMDDSNKAKQTKQKQSSGAWLGG</sequence>
<reference evidence="2 3" key="1">
    <citation type="submission" date="2021-06" db="EMBL/GenBank/DDBJ databases">
        <authorList>
            <person name="Palmer J.M."/>
        </authorList>
    </citation>
    <scope>NUCLEOTIDE SEQUENCE [LARGE SCALE GENOMIC DNA]</scope>
    <source>
        <strain evidence="2 3">AS_MEX2019</strain>
        <tissue evidence="2">Muscle</tissue>
    </source>
</reference>
<accession>A0ABV0XMM8</accession>
<dbReference type="EMBL" id="JAHRIP010009553">
    <property type="protein sequence ID" value="MEQ2282720.1"/>
    <property type="molecule type" value="Genomic_DNA"/>
</dbReference>
<feature type="region of interest" description="Disordered" evidence="1">
    <location>
        <begin position="78"/>
        <end position="101"/>
    </location>
</feature>
<name>A0ABV0XMM8_9TELE</name>
<evidence type="ECO:0000256" key="1">
    <source>
        <dbReference type="SAM" id="MobiDB-lite"/>
    </source>
</evidence>
<feature type="compositionally biased region" description="Polar residues" evidence="1">
    <location>
        <begin position="91"/>
        <end position="101"/>
    </location>
</feature>
<dbReference type="Proteomes" id="UP001469553">
    <property type="component" value="Unassembled WGS sequence"/>
</dbReference>